<dbReference type="AlphaFoldDB" id="H8XT85"/>
<reference evidence="1 2" key="1">
    <citation type="journal article" date="2012" name="J. Bacteriol.">
        <title>Complete Genome Sequence of Flavobacterium indicum GPSTA100-9T, Isolated from Warm Spring Water.</title>
        <authorList>
            <person name="Barbier P."/>
            <person name="Houel A."/>
            <person name="Loux V."/>
            <person name="Poulain J."/>
            <person name="Bernardet J.F."/>
            <person name="Touchon M."/>
            <person name="Duchaud E."/>
        </authorList>
    </citation>
    <scope>NUCLEOTIDE SEQUENCE [LARGE SCALE GENOMIC DNA]</scope>
    <source>
        <strain evidence="2">DSM 17447 / CIP 109464 / GPTSA100-9</strain>
    </source>
</reference>
<dbReference type="STRING" id="1094466.KQS_03480"/>
<evidence type="ECO:0000313" key="2">
    <source>
        <dbReference type="Proteomes" id="UP000007599"/>
    </source>
</evidence>
<keyword evidence="2" id="KW-1185">Reference proteome</keyword>
<dbReference type="Proteomes" id="UP000007599">
    <property type="component" value="Chromosome I"/>
</dbReference>
<gene>
    <name evidence="1" type="ordered locus">KQS_03480</name>
</gene>
<accession>H8XT85</accession>
<dbReference type="eggNOG" id="COG0500">
    <property type="taxonomic scope" value="Bacteria"/>
</dbReference>
<dbReference type="Gene3D" id="3.40.50.150">
    <property type="entry name" value="Vaccinia Virus protein VP39"/>
    <property type="match status" value="1"/>
</dbReference>
<dbReference type="InterPro" id="IPR029063">
    <property type="entry name" value="SAM-dependent_MTases_sf"/>
</dbReference>
<protein>
    <submittedName>
        <fullName evidence="1">Probable methyltransferase</fullName>
    </submittedName>
</protein>
<keyword evidence="1" id="KW-0808">Transferase</keyword>
<sequence length="268" mass="31365">MKTAEEIIETNKKQKEFYNNIKQNFFTKIWAKIRNGLLNRIRKSIGVQDQAYQLHKEWLGDLSNKKVLDLGCFAGNYLSLYLAENAQEYIGIDLSDVAIAKLNERLKNIPTAKAVAVDFLTDEFSEKDFDIIYAYGVLHHFPNTTILIDKLNEKLKVGGLIVSYDPLETSWPIKLIRTLYRPFQSDAEWEWPFTRKTVEQYKKAFTILDRRGVLGKSKWMAIMNFLPLSQNKLNEIGRKWHNQDWEQSKTSDKVLYSCMHVTMLMKKN</sequence>
<evidence type="ECO:0000313" key="1">
    <source>
        <dbReference type="EMBL" id="CCG52682.1"/>
    </source>
</evidence>
<dbReference type="GO" id="GO:0008168">
    <property type="term" value="F:methyltransferase activity"/>
    <property type="evidence" value="ECO:0007669"/>
    <property type="project" value="UniProtKB-KW"/>
</dbReference>
<dbReference type="OrthoDB" id="9770553at2"/>
<dbReference type="GO" id="GO:0032259">
    <property type="term" value="P:methylation"/>
    <property type="evidence" value="ECO:0007669"/>
    <property type="project" value="UniProtKB-KW"/>
</dbReference>
<dbReference type="EMBL" id="HE774682">
    <property type="protein sequence ID" value="CCG52682.1"/>
    <property type="molecule type" value="Genomic_DNA"/>
</dbReference>
<dbReference type="PANTHER" id="PTHR43861">
    <property type="entry name" value="TRANS-ACONITATE 2-METHYLTRANSFERASE-RELATED"/>
    <property type="match status" value="1"/>
</dbReference>
<name>H8XT85_FLAIG</name>
<dbReference type="PATRIC" id="fig|1094466.5.peg.686"/>
<dbReference type="HOGENOM" id="CLU_1037254_0_0_10"/>
<organism evidence="1 2">
    <name type="scientific">Flavobacterium indicum (strain DSM 17447 / CIP 109464 / GPTSA100-9)</name>
    <dbReference type="NCBI Taxonomy" id="1094466"/>
    <lineage>
        <taxon>Bacteria</taxon>
        <taxon>Pseudomonadati</taxon>
        <taxon>Bacteroidota</taxon>
        <taxon>Flavobacteriia</taxon>
        <taxon>Flavobacteriales</taxon>
        <taxon>Flavobacteriaceae</taxon>
        <taxon>Flavobacterium</taxon>
    </lineage>
</organism>
<dbReference type="KEGG" id="fin:KQS_03480"/>
<dbReference type="CDD" id="cd02440">
    <property type="entry name" value="AdoMet_MTases"/>
    <property type="match status" value="1"/>
</dbReference>
<keyword evidence="1" id="KW-0489">Methyltransferase</keyword>
<reference evidence="2" key="2">
    <citation type="submission" date="2012-03" db="EMBL/GenBank/DDBJ databases">
        <title>Complete genome sequence of Flavobacterium indicum GPTSA100-9T, isolated from warm spring water.</title>
        <authorList>
            <person name="Barbier P."/>
            <person name="Houel A."/>
            <person name="Loux V."/>
            <person name="Poulain J."/>
            <person name="Bernardet J.-F."/>
            <person name="Touchon M."/>
            <person name="Duchaud E."/>
        </authorList>
    </citation>
    <scope>NUCLEOTIDE SEQUENCE [LARGE SCALE GENOMIC DNA]</scope>
    <source>
        <strain evidence="2">DSM 17447 / CIP 109464 / GPTSA100-9</strain>
    </source>
</reference>
<dbReference type="Pfam" id="PF13489">
    <property type="entry name" value="Methyltransf_23"/>
    <property type="match status" value="1"/>
</dbReference>
<dbReference type="SUPFAM" id="SSF53335">
    <property type="entry name" value="S-adenosyl-L-methionine-dependent methyltransferases"/>
    <property type="match status" value="1"/>
</dbReference>
<proteinExistence type="predicted"/>